<reference evidence="6" key="1">
    <citation type="submission" date="2025-08" db="UniProtKB">
        <authorList>
            <consortium name="RefSeq"/>
        </authorList>
    </citation>
    <scope>IDENTIFICATION</scope>
</reference>
<evidence type="ECO:0000256" key="3">
    <source>
        <dbReference type="ARBA" id="ARBA00023136"/>
    </source>
</evidence>
<dbReference type="Pfam" id="PF11465">
    <property type="entry name" value="Receptor_2B4"/>
    <property type="match status" value="1"/>
</dbReference>
<dbReference type="PANTHER" id="PTHR12080">
    <property type="entry name" value="SIGNALING LYMPHOCYTIC ACTIVATION MOLECULE"/>
    <property type="match status" value="1"/>
</dbReference>
<dbReference type="InterPro" id="IPR036179">
    <property type="entry name" value="Ig-like_dom_sf"/>
</dbReference>
<dbReference type="RefSeq" id="XP_020029912.2">
    <property type="nucleotide sequence ID" value="XM_020174323.2"/>
</dbReference>
<keyword evidence="2" id="KW-0732">Signal</keyword>
<evidence type="ECO:0000256" key="2">
    <source>
        <dbReference type="ARBA" id="ARBA00022729"/>
    </source>
</evidence>
<dbReference type="GeneID" id="109693186"/>
<dbReference type="KEGG" id="ccan:109693186"/>
<sequence length="372" mass="42126">MGMLEHTVTFVLLLLLKGHQGQVSFPECMVSTSRVVGLSGIPLQLQPSNIQTNASSVEWKMRSSSRQETYMIVTWKNKSSVKYSSAALNGFNNAFHFNIENFSLLIKTTKPQYSGLYQLELTMACGKTSSECFNVSVFDHVEKPRLWWQWKALDEGMCQVNLSCLVSQDDNVNYTWYRGSEVISTLRNLTFVEKQIDANGQYTYTCNASNAVSWKSSNLTQGCPRDPLKSRFLPSLVIFLILLILLTGSLTCFCVWKRKQSQASSKNSVTVYEDVKNLQVRRNQQQEEEQQSPGLGATIYAMVEYQSSASTSQETNTLYSVVQPSRKSVSKKRNHSPPFNLTIYEEFGKRCCKANDPAWLNREELGSSDLYS</sequence>
<dbReference type="CTD" id="51744"/>
<keyword evidence="3" id="KW-0472">Membrane</keyword>
<dbReference type="InterPro" id="IPR024303">
    <property type="entry name" value="NK_rcpt_2B4_Ig_dom"/>
</dbReference>
<evidence type="ECO:0000256" key="1">
    <source>
        <dbReference type="ARBA" id="ARBA00004370"/>
    </source>
</evidence>
<dbReference type="AlphaFoldDB" id="A0A8B7VEN2"/>
<dbReference type="GO" id="GO:0009897">
    <property type="term" value="C:external side of plasma membrane"/>
    <property type="evidence" value="ECO:0007669"/>
    <property type="project" value="TreeGrafter"/>
</dbReference>
<comment type="subcellular location">
    <subcellularLocation>
        <location evidence="1">Membrane</location>
    </subcellularLocation>
</comment>
<evidence type="ECO:0000313" key="6">
    <source>
        <dbReference type="RefSeq" id="XP_020029912.2"/>
    </source>
</evidence>
<dbReference type="Gene3D" id="2.60.40.10">
    <property type="entry name" value="Immunoglobulins"/>
    <property type="match status" value="2"/>
</dbReference>
<dbReference type="InterPro" id="IPR007110">
    <property type="entry name" value="Ig-like_dom"/>
</dbReference>
<dbReference type="Pfam" id="PF13895">
    <property type="entry name" value="Ig_2"/>
    <property type="match status" value="1"/>
</dbReference>
<dbReference type="Proteomes" id="UP001732720">
    <property type="component" value="Chromosome 11"/>
</dbReference>
<protein>
    <submittedName>
        <fullName evidence="6">Natural killer cell receptor 2B4</fullName>
    </submittedName>
</protein>
<keyword evidence="6" id="KW-0675">Receptor</keyword>
<gene>
    <name evidence="6" type="primary">Cd244</name>
</gene>
<dbReference type="PROSITE" id="PS50835">
    <property type="entry name" value="IG_LIKE"/>
    <property type="match status" value="1"/>
</dbReference>
<keyword evidence="4" id="KW-0325">Glycoprotein</keyword>
<accession>A0A8B7VEN2</accession>
<dbReference type="GO" id="GO:0002323">
    <property type="term" value="P:natural killer cell activation involved in immune response"/>
    <property type="evidence" value="ECO:0007669"/>
    <property type="project" value="TreeGrafter"/>
</dbReference>
<organism evidence="6">
    <name type="scientific">Castor canadensis</name>
    <name type="common">American beaver</name>
    <dbReference type="NCBI Taxonomy" id="51338"/>
    <lineage>
        <taxon>Eukaryota</taxon>
        <taxon>Metazoa</taxon>
        <taxon>Chordata</taxon>
        <taxon>Craniata</taxon>
        <taxon>Vertebrata</taxon>
        <taxon>Euteleostomi</taxon>
        <taxon>Mammalia</taxon>
        <taxon>Eutheria</taxon>
        <taxon>Euarchontoglires</taxon>
        <taxon>Glires</taxon>
        <taxon>Rodentia</taxon>
        <taxon>Castorimorpha</taxon>
        <taxon>Castoridae</taxon>
        <taxon>Castor</taxon>
    </lineage>
</organism>
<proteinExistence type="predicted"/>
<dbReference type="InterPro" id="IPR015631">
    <property type="entry name" value="CD2/SLAM_rcpt"/>
</dbReference>
<dbReference type="CDD" id="cd00096">
    <property type="entry name" value="Ig"/>
    <property type="match status" value="1"/>
</dbReference>
<dbReference type="OrthoDB" id="8955135at2759"/>
<evidence type="ECO:0000313" key="5">
    <source>
        <dbReference type="Proteomes" id="UP001732720"/>
    </source>
</evidence>
<dbReference type="InterPro" id="IPR013783">
    <property type="entry name" value="Ig-like_fold"/>
</dbReference>
<evidence type="ECO:0000256" key="4">
    <source>
        <dbReference type="ARBA" id="ARBA00023180"/>
    </source>
</evidence>
<keyword evidence="5" id="KW-1185">Reference proteome</keyword>
<dbReference type="PANTHER" id="PTHR12080:SF56">
    <property type="entry name" value="NATURAL KILLER CELL RECEPTOR 2B4"/>
    <property type="match status" value="1"/>
</dbReference>
<name>A0A8B7VEN2_CASCN</name>
<dbReference type="SUPFAM" id="SSF48726">
    <property type="entry name" value="Immunoglobulin"/>
    <property type="match status" value="2"/>
</dbReference>
<dbReference type="GO" id="GO:0042288">
    <property type="term" value="F:MHC class I protein binding"/>
    <property type="evidence" value="ECO:0007669"/>
    <property type="project" value="TreeGrafter"/>
</dbReference>